<dbReference type="Proteomes" id="UP000777482">
    <property type="component" value="Unassembled WGS sequence"/>
</dbReference>
<feature type="domain" description="Histone deacetylase" evidence="2">
    <location>
        <begin position="432"/>
        <end position="603"/>
    </location>
</feature>
<dbReference type="OrthoDB" id="5232919at2759"/>
<reference evidence="3 4" key="1">
    <citation type="submission" date="2020-11" db="EMBL/GenBank/DDBJ databases">
        <title>Kefir isolates.</title>
        <authorList>
            <person name="Marcisauskas S."/>
            <person name="Kim Y."/>
            <person name="Blasche S."/>
        </authorList>
    </citation>
    <scope>NUCLEOTIDE SEQUENCE [LARGE SCALE GENOMIC DNA]</scope>
    <source>
        <strain evidence="3 4">KR</strain>
    </source>
</reference>
<dbReference type="InterPro" id="IPR000286">
    <property type="entry name" value="HDACs"/>
</dbReference>
<feature type="compositionally biased region" description="Basic and acidic residues" evidence="1">
    <location>
        <begin position="425"/>
        <end position="436"/>
    </location>
</feature>
<dbReference type="InterPro" id="IPR023801">
    <property type="entry name" value="His_deacetylse_dom"/>
</dbReference>
<dbReference type="Gene3D" id="3.40.800.20">
    <property type="entry name" value="Histone deacetylase domain"/>
    <property type="match status" value="1"/>
</dbReference>
<feature type="compositionally biased region" description="Low complexity" evidence="1">
    <location>
        <begin position="797"/>
        <end position="811"/>
    </location>
</feature>
<evidence type="ECO:0000259" key="2">
    <source>
        <dbReference type="Pfam" id="PF00850"/>
    </source>
</evidence>
<dbReference type="InterPro" id="IPR053244">
    <property type="entry name" value="HDAC_HD_type_1"/>
</dbReference>
<dbReference type="PRINTS" id="PR01270">
    <property type="entry name" value="HDASUPER"/>
</dbReference>
<evidence type="ECO:0000313" key="3">
    <source>
        <dbReference type="EMBL" id="KAG0664068.1"/>
    </source>
</evidence>
<dbReference type="GO" id="GO:0005634">
    <property type="term" value="C:nucleus"/>
    <property type="evidence" value="ECO:0007669"/>
    <property type="project" value="TreeGrafter"/>
</dbReference>
<feature type="compositionally biased region" description="Polar residues" evidence="1">
    <location>
        <begin position="756"/>
        <end position="768"/>
    </location>
</feature>
<feature type="region of interest" description="Disordered" evidence="1">
    <location>
        <begin position="106"/>
        <end position="144"/>
    </location>
</feature>
<dbReference type="GO" id="GO:0010468">
    <property type="term" value="P:regulation of gene expression"/>
    <property type="evidence" value="ECO:0007669"/>
    <property type="project" value="UniProtKB-ARBA"/>
</dbReference>
<feature type="compositionally biased region" description="Low complexity" evidence="1">
    <location>
        <begin position="387"/>
        <end position="397"/>
    </location>
</feature>
<dbReference type="SUPFAM" id="SSF52768">
    <property type="entry name" value="Arginase/deacetylase"/>
    <property type="match status" value="1"/>
</dbReference>
<comment type="caution">
    <text evidence="3">The sequence shown here is derived from an EMBL/GenBank/DDBJ whole genome shotgun (WGS) entry which is preliminary data.</text>
</comment>
<dbReference type="EMBL" id="PUHQ01000016">
    <property type="protein sequence ID" value="KAG0664068.1"/>
    <property type="molecule type" value="Genomic_DNA"/>
</dbReference>
<accession>A0A9P6W6S6</accession>
<feature type="region of interest" description="Disordered" evidence="1">
    <location>
        <begin position="382"/>
        <end position="436"/>
    </location>
</feature>
<sequence>MTDSADRDADQLQLQLADSLISLSLASAHEPRPAAPPRTAVLFQPACTLHRYIRTTDDSTIVERPQRIRAVKVGVAAAWARLEQLQHLGANDDDDRLDQLLQGLTLAGGNGSKKSQRGGDFKGKGRARQVLGGGGGGPFDILDSDAQLPVDHAALRYVHPKPNQPPDNDNDEGGWESASDSSSPGGAEADAGPSSKPSSAPPPWPEQLQSLCRASSSSLHPPSPSTSPRKSSTTRTTSEIPPHLSQGDLYLCPGSEPAIFGALGACCEAVDRIVAGGGGGAGVAAQQQQQTANVSEDQQDAATSYDRAFVAIRPPGHHCGEANPQGFCFVNNVAVAAAHAHIEHGIDRVVILDIDLHHGNGTQEIAWRINAEAHEILEAREQEAQRRAAAALKTPRSSPRKSSPRKMGGGMPIQKGVKEEEEEGEERKKEGKEKEAKDPLRIMYASLHDIWSYPCEDGDPTLVAAASLSLNGGHGQYISNVHLEPWNSEVDFHERLYPKYREGLIERAEDFVRLTRGADELEEEEGARGKKTLVIVSLGCDASEHESAGMSRHNRNVPTSFYRRFALDATSFAHHHAAGKCLAVLEGGYSDRALASASAAFLSGFADRVPSSANNDNDRKPTDRFTVSQERDGWWSEPHLKKLEKACSVAKTRRGGGAHSSPSVPGLLVGADGGTASATTRDPWLARAVEVFAHLEDTAVASSISSSLAPGSSGSILHSDPNTPRQLRDRTKSRPINYAALADGSSPLPSPVRGALTSTSTRPPSASNRLRGDAAPSSSSEEVSTTSLPPPVPVLPPAFASAADEAPSAAPSDPPPHPAQPVFAFTSPDSETPIHESAPSSVPAATTPEAVFGDAGEERAEESAPVKPAIRFTWKQGGFGGEPRM</sequence>
<protein>
    <recommendedName>
        <fullName evidence="2">Histone deacetylase domain-containing protein</fullName>
    </recommendedName>
</protein>
<gene>
    <name evidence="3" type="ORF">C6P46_001929</name>
</gene>
<feature type="compositionally biased region" description="Low complexity" evidence="1">
    <location>
        <begin position="776"/>
        <end position="787"/>
    </location>
</feature>
<dbReference type="GO" id="GO:0004407">
    <property type="term" value="F:histone deacetylase activity"/>
    <property type="evidence" value="ECO:0007669"/>
    <property type="project" value="TreeGrafter"/>
</dbReference>
<dbReference type="AlphaFoldDB" id="A0A9P6W6S6"/>
<organism evidence="3 4">
    <name type="scientific">Rhodotorula mucilaginosa</name>
    <name type="common">Yeast</name>
    <name type="synonym">Rhodotorula rubra</name>
    <dbReference type="NCBI Taxonomy" id="5537"/>
    <lineage>
        <taxon>Eukaryota</taxon>
        <taxon>Fungi</taxon>
        <taxon>Dikarya</taxon>
        <taxon>Basidiomycota</taxon>
        <taxon>Pucciniomycotina</taxon>
        <taxon>Microbotryomycetes</taxon>
        <taxon>Sporidiobolales</taxon>
        <taxon>Sporidiobolaceae</taxon>
        <taxon>Rhodotorula</taxon>
    </lineage>
</organism>
<dbReference type="PANTHER" id="PTHR47558:SF1">
    <property type="entry name" value="HISTONE DEACETYLASE HOS3"/>
    <property type="match status" value="1"/>
</dbReference>
<evidence type="ECO:0000313" key="4">
    <source>
        <dbReference type="Proteomes" id="UP000777482"/>
    </source>
</evidence>
<feature type="domain" description="Histone deacetylase" evidence="2">
    <location>
        <begin position="244"/>
        <end position="368"/>
    </location>
</feature>
<dbReference type="InterPro" id="IPR037138">
    <property type="entry name" value="His_deacetylse_dom_sf"/>
</dbReference>
<feature type="compositionally biased region" description="Low complexity" evidence="1">
    <location>
        <begin position="215"/>
        <end position="238"/>
    </location>
</feature>
<dbReference type="PANTHER" id="PTHR47558">
    <property type="entry name" value="HISTONE DEACETYLASE HOS3"/>
    <property type="match status" value="1"/>
</dbReference>
<feature type="compositionally biased region" description="Low complexity" evidence="1">
    <location>
        <begin position="705"/>
        <end position="717"/>
    </location>
</feature>
<proteinExistence type="predicted"/>
<evidence type="ECO:0000256" key="1">
    <source>
        <dbReference type="SAM" id="MobiDB-lite"/>
    </source>
</evidence>
<dbReference type="Pfam" id="PF00850">
    <property type="entry name" value="Hist_deacetyl"/>
    <property type="match status" value="2"/>
</dbReference>
<dbReference type="InterPro" id="IPR023696">
    <property type="entry name" value="Ureohydrolase_dom_sf"/>
</dbReference>
<feature type="region of interest" description="Disordered" evidence="1">
    <location>
        <begin position="157"/>
        <end position="244"/>
    </location>
</feature>
<feature type="region of interest" description="Disordered" evidence="1">
    <location>
        <begin position="705"/>
        <end position="869"/>
    </location>
</feature>
<name>A0A9P6W6S6_RHOMI</name>
<keyword evidence="4" id="KW-1185">Reference proteome</keyword>